<feature type="domain" description="HTH gntR-type" evidence="6">
    <location>
        <begin position="32"/>
        <end position="100"/>
    </location>
</feature>
<proteinExistence type="inferred from homology"/>
<dbReference type="GO" id="GO:0003700">
    <property type="term" value="F:DNA-binding transcription factor activity"/>
    <property type="evidence" value="ECO:0007669"/>
    <property type="project" value="InterPro"/>
</dbReference>
<dbReference type="SUPFAM" id="SSF53383">
    <property type="entry name" value="PLP-dependent transferases"/>
    <property type="match status" value="1"/>
</dbReference>
<evidence type="ECO:0000313" key="7">
    <source>
        <dbReference type="EMBL" id="ADI90333.1"/>
    </source>
</evidence>
<accession>A0AAN0UCS3</accession>
<evidence type="ECO:0000256" key="5">
    <source>
        <dbReference type="ARBA" id="ARBA00023163"/>
    </source>
</evidence>
<dbReference type="CDD" id="cd07377">
    <property type="entry name" value="WHTH_GntR"/>
    <property type="match status" value="1"/>
</dbReference>
<dbReference type="AlphaFoldDB" id="A0AAN0UCS3"/>
<dbReference type="InterPro" id="IPR004839">
    <property type="entry name" value="Aminotransferase_I/II_large"/>
</dbReference>
<dbReference type="InterPro" id="IPR036388">
    <property type="entry name" value="WH-like_DNA-bd_sf"/>
</dbReference>
<dbReference type="SUPFAM" id="SSF46785">
    <property type="entry name" value="Winged helix' DNA-binding domain"/>
    <property type="match status" value="1"/>
</dbReference>
<reference evidence="7 8" key="1">
    <citation type="journal article" date="2010" name="J. Bacteriol.">
        <title>Complete genome sequence of the diesel-degrading Acinetobacter sp. strain DR1.</title>
        <authorList>
            <person name="Jung J."/>
            <person name="Baek J.H."/>
            <person name="Park W."/>
        </authorList>
    </citation>
    <scope>NUCLEOTIDE SEQUENCE [LARGE SCALE GENOMIC DNA]</scope>
    <source>
        <strain evidence="8">JCM 16667 / KCTC 23045 / DR1</strain>
    </source>
</reference>
<dbReference type="GO" id="GO:0030170">
    <property type="term" value="F:pyridoxal phosphate binding"/>
    <property type="evidence" value="ECO:0007669"/>
    <property type="project" value="InterPro"/>
</dbReference>
<dbReference type="InterPro" id="IPR051446">
    <property type="entry name" value="HTH_trans_reg/aminotransferase"/>
</dbReference>
<keyword evidence="3" id="KW-0805">Transcription regulation</keyword>
<evidence type="ECO:0000259" key="6">
    <source>
        <dbReference type="PROSITE" id="PS50949"/>
    </source>
</evidence>
<keyword evidence="5" id="KW-0804">Transcription</keyword>
<name>A0AAN0UCS3_ACISD</name>
<dbReference type="InterPro" id="IPR036390">
    <property type="entry name" value="WH_DNA-bd_sf"/>
</dbReference>
<dbReference type="InterPro" id="IPR015421">
    <property type="entry name" value="PyrdxlP-dep_Trfase_major"/>
</dbReference>
<dbReference type="Gene3D" id="3.40.640.10">
    <property type="entry name" value="Type I PLP-dependent aspartate aminotransferase-like (Major domain)"/>
    <property type="match status" value="1"/>
</dbReference>
<dbReference type="CDD" id="cd00609">
    <property type="entry name" value="AAT_like"/>
    <property type="match status" value="1"/>
</dbReference>
<keyword evidence="2" id="KW-0663">Pyridoxal phosphate</keyword>
<dbReference type="Pfam" id="PF00392">
    <property type="entry name" value="GntR"/>
    <property type="match status" value="1"/>
</dbReference>
<protein>
    <submittedName>
        <fullName evidence="7">Transcriptional regulator</fullName>
    </submittedName>
</protein>
<evidence type="ECO:0000256" key="2">
    <source>
        <dbReference type="ARBA" id="ARBA00022898"/>
    </source>
</evidence>
<dbReference type="EMBL" id="CP002080">
    <property type="protein sequence ID" value="ADI90333.1"/>
    <property type="molecule type" value="Genomic_DNA"/>
</dbReference>
<dbReference type="GO" id="GO:0003677">
    <property type="term" value="F:DNA binding"/>
    <property type="evidence" value="ECO:0007669"/>
    <property type="project" value="UniProtKB-KW"/>
</dbReference>
<gene>
    <name evidence="7" type="ordered locus">AOLE_07200</name>
</gene>
<dbReference type="KEGG" id="acd:AOLE_07200"/>
<dbReference type="InterPro" id="IPR015424">
    <property type="entry name" value="PyrdxlP-dep_Trfase"/>
</dbReference>
<dbReference type="Proteomes" id="UP000000392">
    <property type="component" value="Chromosome"/>
</dbReference>
<dbReference type="SMART" id="SM00345">
    <property type="entry name" value="HTH_GNTR"/>
    <property type="match status" value="1"/>
</dbReference>
<sequence length="490" mass="54374">MIKPDTKQYNLKELLCINNQYSWDFKRVNQSKTKIEIVISEIEQQIKNRSLLPGARLPSVRKLANDLGFSVSTVVEAYERLIALGKIESRTGSGFYIVGPLAPLSLSELGPKLDRSVDPLWISRQSLEAKADVFKPGCGWLPDDWMPLDSIRKALRTAAKSPDDCLMGYSTPLGLPALRDLLARRAQAKGIEANLNQVLLTDSGTQAIDLVCRFLLKPDDVVLIDDPCYFNFHALLKVHQVKVIGITYTPTGPDLEAFKEAIETYNPRLYITNSGIHNPTGAVLSLSTAHQLLKLIEQSNLIVVEDDIFSDFEYNAAPRLAALDNLSRVIFIGSFSKTLSASIRCGYIIAKPEWIDQLTDLKIATSFSHNGVSAEVLLSALTDGSYRKHIELLKVRLAKAMHDTITKLEPLGIKPWIKPQAGIFVWCHLPEGVEASKIAKYCINHQVILAPGNAFSQAPNAGQFIRFNVTQSNHDHIYKTLADAIQQESS</sequence>
<dbReference type="PANTHER" id="PTHR46577:SF2">
    <property type="entry name" value="TRANSCRIPTIONAL REGULATORY PROTEIN"/>
    <property type="match status" value="1"/>
</dbReference>
<dbReference type="Gene3D" id="3.90.1150.10">
    <property type="entry name" value="Aspartate Aminotransferase, domain 1"/>
    <property type="match status" value="1"/>
</dbReference>
<evidence type="ECO:0000256" key="4">
    <source>
        <dbReference type="ARBA" id="ARBA00023125"/>
    </source>
</evidence>
<dbReference type="Pfam" id="PF00155">
    <property type="entry name" value="Aminotran_1_2"/>
    <property type="match status" value="1"/>
</dbReference>
<dbReference type="PROSITE" id="PS50949">
    <property type="entry name" value="HTH_GNTR"/>
    <property type="match status" value="1"/>
</dbReference>
<evidence type="ECO:0000313" key="8">
    <source>
        <dbReference type="Proteomes" id="UP000000392"/>
    </source>
</evidence>
<keyword evidence="4" id="KW-0238">DNA-binding</keyword>
<dbReference type="Gene3D" id="1.10.10.10">
    <property type="entry name" value="Winged helix-like DNA-binding domain superfamily/Winged helix DNA-binding domain"/>
    <property type="match status" value="1"/>
</dbReference>
<evidence type="ECO:0000256" key="1">
    <source>
        <dbReference type="ARBA" id="ARBA00005384"/>
    </source>
</evidence>
<organism evidence="7 8">
    <name type="scientific">Acinetobacter oleivorans (strain JCM 16667 / KCTC 23045 / DR1)</name>
    <dbReference type="NCBI Taxonomy" id="436717"/>
    <lineage>
        <taxon>Bacteria</taxon>
        <taxon>Pseudomonadati</taxon>
        <taxon>Pseudomonadota</taxon>
        <taxon>Gammaproteobacteria</taxon>
        <taxon>Moraxellales</taxon>
        <taxon>Moraxellaceae</taxon>
        <taxon>Acinetobacter</taxon>
    </lineage>
</organism>
<comment type="similarity">
    <text evidence="1">In the C-terminal section; belongs to the class-I pyridoxal-phosphate-dependent aminotransferase family.</text>
</comment>
<dbReference type="InterPro" id="IPR015422">
    <property type="entry name" value="PyrdxlP-dep_Trfase_small"/>
</dbReference>
<evidence type="ECO:0000256" key="3">
    <source>
        <dbReference type="ARBA" id="ARBA00023015"/>
    </source>
</evidence>
<dbReference type="PANTHER" id="PTHR46577">
    <property type="entry name" value="HTH-TYPE TRANSCRIPTIONAL REGULATORY PROTEIN GABR"/>
    <property type="match status" value="1"/>
</dbReference>
<dbReference type="InterPro" id="IPR000524">
    <property type="entry name" value="Tscrpt_reg_HTH_GntR"/>
</dbReference>